<dbReference type="PANTHER" id="PTHR43649">
    <property type="entry name" value="ARABINOSE-BINDING PROTEIN-RELATED"/>
    <property type="match status" value="1"/>
</dbReference>
<feature type="chain" id="PRO_5039466947" evidence="2">
    <location>
        <begin position="26"/>
        <end position="568"/>
    </location>
</feature>
<protein>
    <submittedName>
        <fullName evidence="3">Extracellular solute-binding protein</fullName>
    </submittedName>
</protein>
<evidence type="ECO:0000256" key="1">
    <source>
        <dbReference type="SAM" id="MobiDB-lite"/>
    </source>
</evidence>
<feature type="region of interest" description="Disordered" evidence="1">
    <location>
        <begin position="28"/>
        <end position="71"/>
    </location>
</feature>
<dbReference type="InterPro" id="IPR050490">
    <property type="entry name" value="Bact_solute-bd_prot1"/>
</dbReference>
<keyword evidence="4" id="KW-1185">Reference proteome</keyword>
<dbReference type="SUPFAM" id="SSF53850">
    <property type="entry name" value="Periplasmic binding protein-like II"/>
    <property type="match status" value="1"/>
</dbReference>
<comment type="caution">
    <text evidence="3">The sequence shown here is derived from an EMBL/GenBank/DDBJ whole genome shotgun (WGS) entry which is preliminary data.</text>
</comment>
<proteinExistence type="predicted"/>
<dbReference type="PROSITE" id="PS51257">
    <property type="entry name" value="PROKAR_LIPOPROTEIN"/>
    <property type="match status" value="1"/>
</dbReference>
<dbReference type="RefSeq" id="WP_228351648.1">
    <property type="nucleotide sequence ID" value="NZ_JACEGA010000001.1"/>
</dbReference>
<keyword evidence="2" id="KW-0732">Signal</keyword>
<dbReference type="Proteomes" id="UP000574276">
    <property type="component" value="Unassembled WGS sequence"/>
</dbReference>
<name>A0A839JWT9_9FIRM</name>
<sequence>MKKSYKKLLTLLLVLAIAVTSIGCAKGEKTEKENNTAPAAEATKAPESSDGDADSEGDAATEESSEVVPGWQANADDKVDFTWYLHFSWFTTPWGENLVSKTITEETGINIEFIVPAGNEAEKLNSLIASDSLPDLITLGWYESQVGQIIEDEMVYALDELAEQYDPYWFEVADPGRIGWFTEEDGHIYGYPNSSFSPADYEKYDNIPSNQTFLVRKDIYEAIGSPDMTTPEGFKAAVKAAVEKFPEVNGQSLIPIGAHEFFANGNNSFDNFLCNFLAIPYEKDGKFYDRFTDPELVRWLKTFRELGEEGYLADDIFIDKRVQMEEKIAQGRYFCMLYQRTDLASQQKILYENDPNSIYIAVDGPKNSNGDAYTLPGGGINGWTLTMISKNCERPDRAIQLFSYLMSEHGQLMTWLGVEGETWDYVDGVPTMKQEVRDLLNSNRSEYDKLYGADSCYWMFQDNAMALQWLPPTAEPLGQMERWTYPYVIITSQYEVTLKPDSEESEIQSKVDNEWGVVLPKLLLAKSEAEFDQIWNEFIQKRNDWGMEKVINKKTELMNEAKAKLGIQ</sequence>
<feature type="compositionally biased region" description="Acidic residues" evidence="1">
    <location>
        <begin position="49"/>
        <end position="65"/>
    </location>
</feature>
<dbReference type="Gene3D" id="3.40.190.10">
    <property type="entry name" value="Periplasmic binding protein-like II"/>
    <property type="match status" value="2"/>
</dbReference>
<reference evidence="3 4" key="1">
    <citation type="submission" date="2020-07" db="EMBL/GenBank/DDBJ databases">
        <title>Characterization and genome sequencing of isolate MD1, a novel member within the family Lachnospiraceae.</title>
        <authorList>
            <person name="Rettenmaier R."/>
            <person name="Di Bello L."/>
            <person name="Zinser C."/>
            <person name="Scheitz K."/>
            <person name="Liebl W."/>
            <person name="Zverlov V."/>
        </authorList>
    </citation>
    <scope>NUCLEOTIDE SEQUENCE [LARGE SCALE GENOMIC DNA]</scope>
    <source>
        <strain evidence="3 4">MD1</strain>
    </source>
</reference>
<evidence type="ECO:0000256" key="2">
    <source>
        <dbReference type="SAM" id="SignalP"/>
    </source>
</evidence>
<organism evidence="3 4">
    <name type="scientific">Variimorphobacter saccharofermentans</name>
    <dbReference type="NCBI Taxonomy" id="2755051"/>
    <lineage>
        <taxon>Bacteria</taxon>
        <taxon>Bacillati</taxon>
        <taxon>Bacillota</taxon>
        <taxon>Clostridia</taxon>
        <taxon>Lachnospirales</taxon>
        <taxon>Lachnospiraceae</taxon>
        <taxon>Variimorphobacter</taxon>
    </lineage>
</organism>
<dbReference type="PANTHER" id="PTHR43649:SF12">
    <property type="entry name" value="DIACETYLCHITOBIOSE BINDING PROTEIN DASA"/>
    <property type="match status" value="1"/>
</dbReference>
<evidence type="ECO:0000313" key="3">
    <source>
        <dbReference type="EMBL" id="MBB2181910.1"/>
    </source>
</evidence>
<feature type="signal peptide" evidence="2">
    <location>
        <begin position="1"/>
        <end position="25"/>
    </location>
</feature>
<dbReference type="AlphaFoldDB" id="A0A839JWT9"/>
<feature type="compositionally biased region" description="Low complexity" evidence="1">
    <location>
        <begin position="35"/>
        <end position="48"/>
    </location>
</feature>
<gene>
    <name evidence="3" type="ORF">H0486_03355</name>
</gene>
<evidence type="ECO:0000313" key="4">
    <source>
        <dbReference type="Proteomes" id="UP000574276"/>
    </source>
</evidence>
<dbReference type="EMBL" id="JACEGA010000001">
    <property type="protein sequence ID" value="MBB2181910.1"/>
    <property type="molecule type" value="Genomic_DNA"/>
</dbReference>
<accession>A0A839JWT9</accession>